<evidence type="ECO:0000259" key="1">
    <source>
        <dbReference type="Pfam" id="PF13524"/>
    </source>
</evidence>
<evidence type="ECO:0000313" key="3">
    <source>
        <dbReference type="Proteomes" id="UP000003374"/>
    </source>
</evidence>
<dbReference type="STRING" id="314278.NB231_09833"/>
<name>A4BNE4_9GAMM</name>
<proteinExistence type="predicted"/>
<comment type="caution">
    <text evidence="2">The sequence shown here is derived from an EMBL/GenBank/DDBJ whole genome shotgun (WGS) entry which is preliminary data.</text>
</comment>
<dbReference type="eggNOG" id="COG0438">
    <property type="taxonomic scope" value="Bacteria"/>
</dbReference>
<sequence>MNETGVPVQTTSRRFVVYWRQADWGFFHRRNEAFTRTLAAQGSVDEVVHLETISLKGLVASAARALLLRNPRLRSVYRLHVRKALACRPVRIDERLLVKSMLIVARSERIWLERLNRWLFHRQARRLRASKQTVLLAYPPAIYLQELRAALQPDLTLADLVDDVPAQEYAPRRRAALEKAFVEILPLCAAVFATSESLAQRYGTHAPSGIEFLPNGVKPLDPLVCDEHERVPSRLPRVGYTGTLNRTLDRSLIEYLLSHNPNVEFVLIGPVEPTAGEFIQRLTARFPNCRYLGRKRHDELQSHMADCDVLVNLKRADAGTRGNDSIKLYEYLATGKPVVSTPIAPADRLRDVVYVAKDKTQFHRLLQCALAEKAPGKRQQRRRIAAANTWDRRVARILERVEQLYGGDSGQPQEAKRA</sequence>
<reference evidence="2 3" key="1">
    <citation type="submission" date="2006-02" db="EMBL/GenBank/DDBJ databases">
        <authorList>
            <person name="Waterbury J."/>
            <person name="Ferriera S."/>
            <person name="Johnson J."/>
            <person name="Kravitz S."/>
            <person name="Halpern A."/>
            <person name="Remington K."/>
            <person name="Beeson K."/>
            <person name="Tran B."/>
            <person name="Rogers Y.-H."/>
            <person name="Friedman R."/>
            <person name="Venter J.C."/>
        </authorList>
    </citation>
    <scope>NUCLEOTIDE SEQUENCE [LARGE SCALE GENOMIC DNA]</scope>
    <source>
        <strain evidence="2 3">Nb-231</strain>
    </source>
</reference>
<organism evidence="2 3">
    <name type="scientific">Nitrococcus mobilis Nb-231</name>
    <dbReference type="NCBI Taxonomy" id="314278"/>
    <lineage>
        <taxon>Bacteria</taxon>
        <taxon>Pseudomonadati</taxon>
        <taxon>Pseudomonadota</taxon>
        <taxon>Gammaproteobacteria</taxon>
        <taxon>Chromatiales</taxon>
        <taxon>Ectothiorhodospiraceae</taxon>
        <taxon>Nitrococcus</taxon>
    </lineage>
</organism>
<accession>A4BNE4</accession>
<dbReference type="EMBL" id="AAOF01000002">
    <property type="protein sequence ID" value="EAR22743.1"/>
    <property type="molecule type" value="Genomic_DNA"/>
</dbReference>
<dbReference type="AlphaFoldDB" id="A4BNE4"/>
<dbReference type="Proteomes" id="UP000003374">
    <property type="component" value="Unassembled WGS sequence"/>
</dbReference>
<gene>
    <name evidence="2" type="ORF">NB231_09833</name>
</gene>
<dbReference type="HOGENOM" id="CLU_041132_3_1_6"/>
<dbReference type="SUPFAM" id="SSF53756">
    <property type="entry name" value="UDP-Glycosyltransferase/glycogen phosphorylase"/>
    <property type="match status" value="1"/>
</dbReference>
<dbReference type="OrthoDB" id="9764577at2"/>
<dbReference type="Gene3D" id="3.40.50.2000">
    <property type="entry name" value="Glycogen Phosphorylase B"/>
    <property type="match status" value="1"/>
</dbReference>
<dbReference type="InterPro" id="IPR055259">
    <property type="entry name" value="YkvP/CgeB_Glyco_trans-like"/>
</dbReference>
<dbReference type="RefSeq" id="WP_005002022.1">
    <property type="nucleotide sequence ID" value="NZ_CH672427.1"/>
</dbReference>
<keyword evidence="3" id="KW-1185">Reference proteome</keyword>
<dbReference type="PANTHER" id="PTHR12526">
    <property type="entry name" value="GLYCOSYLTRANSFERASE"/>
    <property type="match status" value="1"/>
</dbReference>
<evidence type="ECO:0000313" key="2">
    <source>
        <dbReference type="EMBL" id="EAR22743.1"/>
    </source>
</evidence>
<protein>
    <recommendedName>
        <fullName evidence="1">Spore protein YkvP/CgeB glycosyl transferase-like domain-containing protein</fullName>
    </recommendedName>
</protein>
<dbReference type="Pfam" id="PF13524">
    <property type="entry name" value="Glyco_trans_1_2"/>
    <property type="match status" value="1"/>
</dbReference>
<feature type="domain" description="Spore protein YkvP/CgeB glycosyl transferase-like" evidence="1">
    <location>
        <begin position="250"/>
        <end position="399"/>
    </location>
</feature>